<gene>
    <name evidence="2" type="ORF">RPE78_01565</name>
</gene>
<dbReference type="Proteomes" id="UP001623290">
    <property type="component" value="Chromosome"/>
</dbReference>
<organism evidence="2 3">
    <name type="scientific">Thioclava litoralis</name>
    <dbReference type="NCBI Taxonomy" id="3076557"/>
    <lineage>
        <taxon>Bacteria</taxon>
        <taxon>Pseudomonadati</taxon>
        <taxon>Pseudomonadota</taxon>
        <taxon>Alphaproteobacteria</taxon>
        <taxon>Rhodobacterales</taxon>
        <taxon>Paracoccaceae</taxon>
        <taxon>Thioclava</taxon>
    </lineage>
</organism>
<sequence>MTLRFTILGCGSSGGVPRLGGHWGECDPANPKNARRRCSMLVERLGAAGTTRVLIDTGPDMRAQLLDAGVGELDAVVYTHSHADHIHGLDDLRQIVFNMGQRLPVFADPETAGRLVKAFDYAFVQPEDSNYKPICELTEIDGPFVIDGAGGQLPFTPFEVDHGNIQALGFRIGGPQGGLAYLPDVSDIPPLAWPYLQNLDIWVLDGLRRKPHPTHAHLALALEWMERAGNRHGVITNMHIDLDYDAVMRETPDHVVPAYDGMVLELPDA</sequence>
<dbReference type="CDD" id="cd16279">
    <property type="entry name" value="metallo-hydrolase-like_MBL-fold"/>
    <property type="match status" value="1"/>
</dbReference>
<reference evidence="2 3" key="1">
    <citation type="submission" date="2023-09" db="EMBL/GenBank/DDBJ databases">
        <title>Thioclava shenzhenensis sp. nov., a multidrug resistant bacteria-antagonizing species isolated from coastal seawater.</title>
        <authorList>
            <person name="Long M."/>
        </authorList>
    </citation>
    <scope>NUCLEOTIDE SEQUENCE [LARGE SCALE GENOMIC DNA]</scope>
    <source>
        <strain evidence="2 3">FTW29</strain>
    </source>
</reference>
<dbReference type="EMBL" id="CP135443">
    <property type="protein sequence ID" value="WRY34006.1"/>
    <property type="molecule type" value="Genomic_DNA"/>
</dbReference>
<dbReference type="Pfam" id="PF12706">
    <property type="entry name" value="Lactamase_B_2"/>
    <property type="match status" value="1"/>
</dbReference>
<dbReference type="PANTHER" id="PTHR42663:SF6">
    <property type="entry name" value="HYDROLASE C777.06C-RELATED"/>
    <property type="match status" value="1"/>
</dbReference>
<dbReference type="SUPFAM" id="SSF56281">
    <property type="entry name" value="Metallo-hydrolase/oxidoreductase"/>
    <property type="match status" value="1"/>
</dbReference>
<dbReference type="InterPro" id="IPR036866">
    <property type="entry name" value="RibonucZ/Hydroxyglut_hydro"/>
</dbReference>
<dbReference type="RefSeq" id="WP_406721045.1">
    <property type="nucleotide sequence ID" value="NZ_CP135443.1"/>
</dbReference>
<feature type="domain" description="Metallo-beta-lactamase" evidence="1">
    <location>
        <begin position="51"/>
        <end position="234"/>
    </location>
</feature>
<keyword evidence="3" id="KW-1185">Reference proteome</keyword>
<dbReference type="Gene3D" id="3.60.15.10">
    <property type="entry name" value="Ribonuclease Z/Hydroxyacylglutathione hydrolase-like"/>
    <property type="match status" value="1"/>
</dbReference>
<evidence type="ECO:0000259" key="1">
    <source>
        <dbReference type="Pfam" id="PF12706"/>
    </source>
</evidence>
<name>A0ABZ1E2G2_9RHOB</name>
<proteinExistence type="predicted"/>
<dbReference type="PANTHER" id="PTHR42663">
    <property type="entry name" value="HYDROLASE C777.06C-RELATED-RELATED"/>
    <property type="match status" value="1"/>
</dbReference>
<accession>A0ABZ1E2G2</accession>
<evidence type="ECO:0000313" key="3">
    <source>
        <dbReference type="Proteomes" id="UP001623290"/>
    </source>
</evidence>
<protein>
    <submittedName>
        <fullName evidence="2">MBL fold metallo-hydrolase</fullName>
    </submittedName>
</protein>
<dbReference type="InterPro" id="IPR001279">
    <property type="entry name" value="Metallo-B-lactamas"/>
</dbReference>
<evidence type="ECO:0000313" key="2">
    <source>
        <dbReference type="EMBL" id="WRY34006.1"/>
    </source>
</evidence>